<proteinExistence type="predicted"/>
<evidence type="ECO:0000313" key="2">
    <source>
        <dbReference type="Proteomes" id="UP000178943"/>
    </source>
</evidence>
<accession>A0A1F5VTU8</accession>
<dbReference type="Proteomes" id="UP000178943">
    <property type="component" value="Unassembled WGS sequence"/>
</dbReference>
<gene>
    <name evidence="1" type="ORF">A2Y62_10540</name>
</gene>
<dbReference type="AlphaFoldDB" id="A0A1F5VTU8"/>
<organism evidence="1 2">
    <name type="scientific">Candidatus Fischerbacteria bacterium RBG_13_37_8</name>
    <dbReference type="NCBI Taxonomy" id="1817863"/>
    <lineage>
        <taxon>Bacteria</taxon>
        <taxon>Candidatus Fischeribacteriota</taxon>
    </lineage>
</organism>
<evidence type="ECO:0000313" key="1">
    <source>
        <dbReference type="EMBL" id="OGF66815.1"/>
    </source>
</evidence>
<name>A0A1F5VTU8_9BACT</name>
<protein>
    <submittedName>
        <fullName evidence="1">Uncharacterized protein</fullName>
    </submittedName>
</protein>
<comment type="caution">
    <text evidence="1">The sequence shown here is derived from an EMBL/GenBank/DDBJ whole genome shotgun (WGS) entry which is preliminary data.</text>
</comment>
<dbReference type="EMBL" id="MFGW01000083">
    <property type="protein sequence ID" value="OGF66815.1"/>
    <property type="molecule type" value="Genomic_DNA"/>
</dbReference>
<sequence length="65" mass="7425">MISPILKRCCGLDVHKNSITATLLKEGSQAKITKTVREFGTFKEDAIKMKQWLIKQKCEDNTKMP</sequence>
<reference evidence="1 2" key="1">
    <citation type="journal article" date="2016" name="Nat. Commun.">
        <title>Thousands of microbial genomes shed light on interconnected biogeochemical processes in an aquifer system.</title>
        <authorList>
            <person name="Anantharaman K."/>
            <person name="Brown C.T."/>
            <person name="Hug L.A."/>
            <person name="Sharon I."/>
            <person name="Castelle C.J."/>
            <person name="Probst A.J."/>
            <person name="Thomas B.C."/>
            <person name="Singh A."/>
            <person name="Wilkins M.J."/>
            <person name="Karaoz U."/>
            <person name="Brodie E.L."/>
            <person name="Williams K.H."/>
            <person name="Hubbard S.S."/>
            <person name="Banfield J.F."/>
        </authorList>
    </citation>
    <scope>NUCLEOTIDE SEQUENCE [LARGE SCALE GENOMIC DNA]</scope>
</reference>